<dbReference type="Pfam" id="PF03466">
    <property type="entry name" value="LysR_substrate"/>
    <property type="match status" value="1"/>
</dbReference>
<dbReference type="SUPFAM" id="SSF46785">
    <property type="entry name" value="Winged helix' DNA-binding domain"/>
    <property type="match status" value="1"/>
</dbReference>
<feature type="region of interest" description="Disordered" evidence="5">
    <location>
        <begin position="297"/>
        <end position="319"/>
    </location>
</feature>
<dbReference type="Proteomes" id="UP000199377">
    <property type="component" value="Unassembled WGS sequence"/>
</dbReference>
<keyword evidence="8" id="KW-1185">Reference proteome</keyword>
<dbReference type="InterPro" id="IPR036390">
    <property type="entry name" value="WH_DNA-bd_sf"/>
</dbReference>
<gene>
    <name evidence="7" type="ORF">SAMN05216258_101206</name>
</gene>
<accession>A0A1I3BMQ1</accession>
<dbReference type="InterPro" id="IPR036388">
    <property type="entry name" value="WH-like_DNA-bd_sf"/>
</dbReference>
<evidence type="ECO:0000259" key="6">
    <source>
        <dbReference type="PROSITE" id="PS50931"/>
    </source>
</evidence>
<evidence type="ECO:0000256" key="4">
    <source>
        <dbReference type="ARBA" id="ARBA00023163"/>
    </source>
</evidence>
<dbReference type="STRING" id="1114924.SAMN05216258_101206"/>
<evidence type="ECO:0000256" key="3">
    <source>
        <dbReference type="ARBA" id="ARBA00023125"/>
    </source>
</evidence>
<reference evidence="7 8" key="1">
    <citation type="submission" date="2016-10" db="EMBL/GenBank/DDBJ databases">
        <authorList>
            <person name="de Groot N.N."/>
        </authorList>
    </citation>
    <scope>NUCLEOTIDE SEQUENCE [LARGE SCALE GENOMIC DNA]</scope>
    <source>
        <strain evidence="7 8">CGMCC 1.11030</strain>
    </source>
</reference>
<evidence type="ECO:0000256" key="2">
    <source>
        <dbReference type="ARBA" id="ARBA00023015"/>
    </source>
</evidence>
<dbReference type="GO" id="GO:0032993">
    <property type="term" value="C:protein-DNA complex"/>
    <property type="evidence" value="ECO:0007669"/>
    <property type="project" value="TreeGrafter"/>
</dbReference>
<proteinExistence type="inferred from homology"/>
<dbReference type="PANTHER" id="PTHR30346:SF0">
    <property type="entry name" value="HCA OPERON TRANSCRIPTIONAL ACTIVATOR HCAR"/>
    <property type="match status" value="1"/>
</dbReference>
<feature type="compositionally biased region" description="Basic and acidic residues" evidence="5">
    <location>
        <begin position="304"/>
        <end position="319"/>
    </location>
</feature>
<dbReference type="SUPFAM" id="SSF53850">
    <property type="entry name" value="Periplasmic binding protein-like II"/>
    <property type="match status" value="1"/>
</dbReference>
<evidence type="ECO:0000313" key="7">
    <source>
        <dbReference type="EMBL" id="SFH63558.1"/>
    </source>
</evidence>
<dbReference type="Gene3D" id="3.40.190.10">
    <property type="entry name" value="Periplasmic binding protein-like II"/>
    <property type="match status" value="2"/>
</dbReference>
<dbReference type="AlphaFoldDB" id="A0A1I3BMQ1"/>
<dbReference type="Gene3D" id="1.10.10.10">
    <property type="entry name" value="Winged helix-like DNA-binding domain superfamily/Winged helix DNA-binding domain"/>
    <property type="match status" value="1"/>
</dbReference>
<dbReference type="InterPro" id="IPR005119">
    <property type="entry name" value="LysR_subst-bd"/>
</dbReference>
<sequence length="319" mass="34632">MPATIKQLHYICAVADSGSIMGASDALRIAQSSITAAIEAVEHDLGARVFDRRRGRGARLTPQGERFMQAARRLLSAERRYQQELSALADQHSELRIGCFEPFASLFVVEVLSRLRAKLPNLKVSLVEGDQPRLKRFLERGELDLLLAYDLGPDFEAGVTEITPSPPHALVSAAGPFAARDSVSIAELAAHPFVLLSQPLTVTYLLTLLGASGLPPVIGFRSRSYDSVLRAVAAGFGNSVLNLRPPKPLDVETGCLRLPLTDDLPAPMLIAVDNYGDQKPRVVRAFMDELHAYLTPPGATGRLPGRDAPRAADLERRLS</sequence>
<organism evidence="7 8">
    <name type="scientific">Albimonas pacifica</name>
    <dbReference type="NCBI Taxonomy" id="1114924"/>
    <lineage>
        <taxon>Bacteria</taxon>
        <taxon>Pseudomonadati</taxon>
        <taxon>Pseudomonadota</taxon>
        <taxon>Alphaproteobacteria</taxon>
        <taxon>Rhodobacterales</taxon>
        <taxon>Paracoccaceae</taxon>
        <taxon>Albimonas</taxon>
    </lineage>
</organism>
<dbReference type="GO" id="GO:0003677">
    <property type="term" value="F:DNA binding"/>
    <property type="evidence" value="ECO:0007669"/>
    <property type="project" value="UniProtKB-KW"/>
</dbReference>
<keyword evidence="2" id="KW-0805">Transcription regulation</keyword>
<dbReference type="InterPro" id="IPR000847">
    <property type="entry name" value="LysR_HTH_N"/>
</dbReference>
<protein>
    <submittedName>
        <fullName evidence="7">DNA-binding transcriptional regulator, LysR family</fullName>
    </submittedName>
</protein>
<keyword evidence="3 7" id="KW-0238">DNA-binding</keyword>
<name>A0A1I3BMQ1_9RHOB</name>
<comment type="similarity">
    <text evidence="1">Belongs to the LysR transcriptional regulatory family.</text>
</comment>
<dbReference type="PANTHER" id="PTHR30346">
    <property type="entry name" value="TRANSCRIPTIONAL DUAL REGULATOR HCAR-RELATED"/>
    <property type="match status" value="1"/>
</dbReference>
<evidence type="ECO:0000256" key="5">
    <source>
        <dbReference type="SAM" id="MobiDB-lite"/>
    </source>
</evidence>
<dbReference type="GO" id="GO:0003700">
    <property type="term" value="F:DNA-binding transcription factor activity"/>
    <property type="evidence" value="ECO:0007669"/>
    <property type="project" value="InterPro"/>
</dbReference>
<feature type="domain" description="HTH lysR-type" evidence="6">
    <location>
        <begin position="1"/>
        <end position="61"/>
    </location>
</feature>
<keyword evidence="4" id="KW-0804">Transcription</keyword>
<dbReference type="EMBL" id="FOQH01000001">
    <property type="protein sequence ID" value="SFH63558.1"/>
    <property type="molecule type" value="Genomic_DNA"/>
</dbReference>
<dbReference type="PROSITE" id="PS50931">
    <property type="entry name" value="HTH_LYSR"/>
    <property type="match status" value="1"/>
</dbReference>
<evidence type="ECO:0000256" key="1">
    <source>
        <dbReference type="ARBA" id="ARBA00009437"/>
    </source>
</evidence>
<dbReference type="Pfam" id="PF00126">
    <property type="entry name" value="HTH_1"/>
    <property type="match status" value="1"/>
</dbReference>
<evidence type="ECO:0000313" key="8">
    <source>
        <dbReference type="Proteomes" id="UP000199377"/>
    </source>
</evidence>